<evidence type="ECO:0000313" key="2">
    <source>
        <dbReference type="EMBL" id="OCT63066.1"/>
    </source>
</evidence>
<keyword evidence="1" id="KW-1133">Transmembrane helix</keyword>
<feature type="transmembrane region" description="Helical" evidence="1">
    <location>
        <begin position="93"/>
        <end position="112"/>
    </location>
</feature>
<keyword evidence="1" id="KW-0472">Membrane</keyword>
<reference evidence="3" key="1">
    <citation type="journal article" date="2016" name="Nature">
        <title>Genome evolution in the allotetraploid frog Xenopus laevis.</title>
        <authorList>
            <person name="Session A.M."/>
            <person name="Uno Y."/>
            <person name="Kwon T."/>
            <person name="Chapman J.A."/>
            <person name="Toyoda A."/>
            <person name="Takahashi S."/>
            <person name="Fukui A."/>
            <person name="Hikosaka A."/>
            <person name="Suzuki A."/>
            <person name="Kondo M."/>
            <person name="van Heeringen S.J."/>
            <person name="Quigley I."/>
            <person name="Heinz S."/>
            <person name="Ogino H."/>
            <person name="Ochi H."/>
            <person name="Hellsten U."/>
            <person name="Lyons J.B."/>
            <person name="Simakov O."/>
            <person name="Putnam N."/>
            <person name="Stites J."/>
            <person name="Kuroki Y."/>
            <person name="Tanaka T."/>
            <person name="Michiue T."/>
            <person name="Watanabe M."/>
            <person name="Bogdanovic O."/>
            <person name="Lister R."/>
            <person name="Georgiou G."/>
            <person name="Paranjpe S.S."/>
            <person name="van Kruijsbergen I."/>
            <person name="Shu S."/>
            <person name="Carlson J."/>
            <person name="Kinoshita T."/>
            <person name="Ohta Y."/>
            <person name="Mawaribuchi S."/>
            <person name="Jenkins J."/>
            <person name="Grimwood J."/>
            <person name="Schmutz J."/>
            <person name="Mitros T."/>
            <person name="Mozaffari S.V."/>
            <person name="Suzuki Y."/>
            <person name="Haramoto Y."/>
            <person name="Yamamoto T.S."/>
            <person name="Takagi C."/>
            <person name="Heald R."/>
            <person name="Miller K."/>
            <person name="Haudenschild C."/>
            <person name="Kitzman J."/>
            <person name="Nakayama T."/>
            <person name="Izutsu Y."/>
            <person name="Robert J."/>
            <person name="Fortriede J."/>
            <person name="Burns K."/>
            <person name="Lotay V."/>
            <person name="Karimi K."/>
            <person name="Yasuoka Y."/>
            <person name="Dichmann D.S."/>
            <person name="Flajnik M.F."/>
            <person name="Houston D.W."/>
            <person name="Shendure J."/>
            <person name="DuPasquier L."/>
            <person name="Vize P.D."/>
            <person name="Zorn A.M."/>
            <person name="Ito M."/>
            <person name="Marcotte E.M."/>
            <person name="Wallingford J.B."/>
            <person name="Ito Y."/>
            <person name="Asashima M."/>
            <person name="Ueno N."/>
            <person name="Matsuda Y."/>
            <person name="Veenstra G.J."/>
            <person name="Fujiyama A."/>
            <person name="Harland R.M."/>
            <person name="Taira M."/>
            <person name="Rokhsar D.S."/>
        </authorList>
    </citation>
    <scope>NUCLEOTIDE SEQUENCE [LARGE SCALE GENOMIC DNA]</scope>
    <source>
        <strain evidence="3">J</strain>
    </source>
</reference>
<dbReference type="AlphaFoldDB" id="A0A974BYI6"/>
<sequence length="123" mass="14070">MLHMLYNINPFPSAMISFFFSFEPYFPIIETPKAAFQRTLSKASVGSLNLCPHHAELGLVVQLSQFSPSRYPQASAMVQPLLVASDVILFNHVYLFLFLIDSFYVFVALRLVDSKYTFDKSMF</sequence>
<gene>
    <name evidence="2" type="ORF">XELAEV_18044161mg</name>
</gene>
<keyword evidence="1" id="KW-0812">Transmembrane</keyword>
<dbReference type="EMBL" id="CM004482">
    <property type="protein sequence ID" value="OCT63066.1"/>
    <property type="molecule type" value="Genomic_DNA"/>
</dbReference>
<accession>A0A974BYI6</accession>
<protein>
    <submittedName>
        <fullName evidence="2">Uncharacterized protein</fullName>
    </submittedName>
</protein>
<organism evidence="2 3">
    <name type="scientific">Xenopus laevis</name>
    <name type="common">African clawed frog</name>
    <dbReference type="NCBI Taxonomy" id="8355"/>
    <lineage>
        <taxon>Eukaryota</taxon>
        <taxon>Metazoa</taxon>
        <taxon>Chordata</taxon>
        <taxon>Craniata</taxon>
        <taxon>Vertebrata</taxon>
        <taxon>Euteleostomi</taxon>
        <taxon>Amphibia</taxon>
        <taxon>Batrachia</taxon>
        <taxon>Anura</taxon>
        <taxon>Pipoidea</taxon>
        <taxon>Pipidae</taxon>
        <taxon>Xenopodinae</taxon>
        <taxon>Xenopus</taxon>
        <taxon>Xenopus</taxon>
    </lineage>
</organism>
<evidence type="ECO:0000313" key="3">
    <source>
        <dbReference type="Proteomes" id="UP000694892"/>
    </source>
</evidence>
<dbReference type="Proteomes" id="UP000694892">
    <property type="component" value="Chromosome 9_10L"/>
</dbReference>
<proteinExistence type="predicted"/>
<evidence type="ECO:0000256" key="1">
    <source>
        <dbReference type="SAM" id="Phobius"/>
    </source>
</evidence>
<name>A0A974BYI6_XENLA</name>